<sequence>QYQVDRERFQPKLKKNGWDARSNPQVTSGEIQAVLVKMVWLMQEAQYEVLATKNINCCMGRVARKKL</sequence>
<reference evidence="1 2" key="1">
    <citation type="submission" date="2019-08" db="EMBL/GenBank/DDBJ databases">
        <title>A chromosome-level genome assembly, high-density linkage maps, and genome scans reveal the genomic architecture of hybrid incompatibilities underlying speciation via character displacement in darters (Percidae: Etheostominae).</title>
        <authorList>
            <person name="Moran R.L."/>
            <person name="Catchen J.M."/>
            <person name="Fuller R.C."/>
        </authorList>
    </citation>
    <scope>NUCLEOTIDE SEQUENCE [LARGE SCALE GENOMIC DNA]</scope>
    <source>
        <strain evidence="1">EspeVRDwgs_2016</strain>
        <tissue evidence="1">Muscle</tissue>
    </source>
</reference>
<keyword evidence="2" id="KW-1185">Reference proteome</keyword>
<evidence type="ECO:0000313" key="1">
    <source>
        <dbReference type="EMBL" id="KAA8589214.1"/>
    </source>
</evidence>
<gene>
    <name evidence="1" type="ORF">FQN60_012579</name>
</gene>
<organism evidence="1 2">
    <name type="scientific">Etheostoma spectabile</name>
    <name type="common">orangethroat darter</name>
    <dbReference type="NCBI Taxonomy" id="54343"/>
    <lineage>
        <taxon>Eukaryota</taxon>
        <taxon>Metazoa</taxon>
        <taxon>Chordata</taxon>
        <taxon>Craniata</taxon>
        <taxon>Vertebrata</taxon>
        <taxon>Euteleostomi</taxon>
        <taxon>Actinopterygii</taxon>
        <taxon>Neopterygii</taxon>
        <taxon>Teleostei</taxon>
        <taxon>Neoteleostei</taxon>
        <taxon>Acanthomorphata</taxon>
        <taxon>Eupercaria</taxon>
        <taxon>Perciformes</taxon>
        <taxon>Percoidei</taxon>
        <taxon>Percidae</taxon>
        <taxon>Etheostomatinae</taxon>
        <taxon>Etheostoma</taxon>
    </lineage>
</organism>
<dbReference type="AlphaFoldDB" id="A0A5J5D758"/>
<comment type="caution">
    <text evidence="1">The sequence shown here is derived from an EMBL/GenBank/DDBJ whole genome shotgun (WGS) entry which is preliminary data.</text>
</comment>
<dbReference type="EMBL" id="VOFY01000009">
    <property type="protein sequence ID" value="KAA8589214.1"/>
    <property type="molecule type" value="Genomic_DNA"/>
</dbReference>
<proteinExistence type="predicted"/>
<name>A0A5J5D758_9PERO</name>
<dbReference type="Proteomes" id="UP000327493">
    <property type="component" value="Chromosome 9"/>
</dbReference>
<protein>
    <submittedName>
        <fullName evidence="1">Uncharacterized protein</fullName>
    </submittedName>
</protein>
<feature type="non-terminal residue" evidence="1">
    <location>
        <position position="1"/>
    </location>
</feature>
<evidence type="ECO:0000313" key="2">
    <source>
        <dbReference type="Proteomes" id="UP000327493"/>
    </source>
</evidence>
<accession>A0A5J5D758</accession>